<dbReference type="AlphaFoldDB" id="A0A523UT33"/>
<reference evidence="3 4" key="1">
    <citation type="submission" date="2019-03" db="EMBL/GenBank/DDBJ databases">
        <title>Metabolic potential of uncultured bacteria and archaea associated with petroleum seepage in deep-sea sediments.</title>
        <authorList>
            <person name="Dong X."/>
            <person name="Hubert C."/>
        </authorList>
    </citation>
    <scope>NUCLEOTIDE SEQUENCE [LARGE SCALE GENOMIC DNA]</scope>
    <source>
        <strain evidence="3">E44_bin18</strain>
    </source>
</reference>
<dbReference type="PANTHER" id="PTHR37507">
    <property type="entry name" value="SPORULATION PROTEIN YDCC"/>
    <property type="match status" value="1"/>
</dbReference>
<feature type="chain" id="PRO_5021826308" evidence="1">
    <location>
        <begin position="22"/>
        <end position="253"/>
    </location>
</feature>
<name>A0A523UT33_UNCT6</name>
<proteinExistence type="predicted"/>
<dbReference type="CDD" id="cd16329">
    <property type="entry name" value="LolA_like"/>
    <property type="match status" value="1"/>
</dbReference>
<sequence length="253" mass="29563">MKRIGFMALSVFFLCVSSVVGQTSERDAKDIVELADKKFRGETAKTEMSMTIVRPDWSREVRMKTWSRGEDYALILITYPDRDKGMTFLKRKNEIWNWLPSVERVIKIPPSMMMQSWMGSDFTNDDLVRESSIVNDYTHEIVGDSIIDGRDCYVIEATPKPEAPVVWGKVMIWITKEDYMQLRGEFYDEDDELINILEMSQIKDMGGRVIPTLMEMIPVDEEGHKTILEYRSVEFDIPIPQTFFSEQNMKRIR</sequence>
<organism evidence="3 4">
    <name type="scientific">candidate division TA06 bacterium</name>
    <dbReference type="NCBI Taxonomy" id="2250710"/>
    <lineage>
        <taxon>Bacteria</taxon>
        <taxon>Bacteria division TA06</taxon>
    </lineage>
</organism>
<dbReference type="Gene3D" id="2.50.20.10">
    <property type="entry name" value="Lipoprotein localisation LolA/LolB/LppX"/>
    <property type="match status" value="1"/>
</dbReference>
<keyword evidence="3" id="KW-0449">Lipoprotein</keyword>
<dbReference type="Pfam" id="PF17131">
    <property type="entry name" value="LolA_like"/>
    <property type="match status" value="1"/>
</dbReference>
<evidence type="ECO:0000313" key="4">
    <source>
        <dbReference type="Proteomes" id="UP000315525"/>
    </source>
</evidence>
<feature type="signal peptide" evidence="1">
    <location>
        <begin position="1"/>
        <end position="21"/>
    </location>
</feature>
<gene>
    <name evidence="3" type="ORF">E3J62_06670</name>
</gene>
<dbReference type="InterPro" id="IPR033399">
    <property type="entry name" value="TP_0789-like"/>
</dbReference>
<feature type="domain" description="Uncharacterized protein TP-0789" evidence="2">
    <location>
        <begin position="69"/>
        <end position="251"/>
    </location>
</feature>
<dbReference type="Proteomes" id="UP000315525">
    <property type="component" value="Unassembled WGS sequence"/>
</dbReference>
<evidence type="ECO:0000313" key="3">
    <source>
        <dbReference type="EMBL" id="TET45694.1"/>
    </source>
</evidence>
<evidence type="ECO:0000256" key="1">
    <source>
        <dbReference type="SAM" id="SignalP"/>
    </source>
</evidence>
<evidence type="ECO:0000259" key="2">
    <source>
        <dbReference type="Pfam" id="PF17131"/>
    </source>
</evidence>
<dbReference type="EMBL" id="SOJN01000077">
    <property type="protein sequence ID" value="TET45694.1"/>
    <property type="molecule type" value="Genomic_DNA"/>
</dbReference>
<accession>A0A523UT33</accession>
<dbReference type="PANTHER" id="PTHR37507:SF2">
    <property type="entry name" value="SPORULATION PROTEIN YDCC"/>
    <property type="match status" value="1"/>
</dbReference>
<keyword evidence="1" id="KW-0732">Signal</keyword>
<dbReference type="InterPro" id="IPR029046">
    <property type="entry name" value="LolA/LolB/LppX"/>
</dbReference>
<comment type="caution">
    <text evidence="3">The sequence shown here is derived from an EMBL/GenBank/DDBJ whole genome shotgun (WGS) entry which is preliminary data.</text>
</comment>
<dbReference type="InterPro" id="IPR052944">
    <property type="entry name" value="Sporulation_related"/>
</dbReference>
<protein>
    <submittedName>
        <fullName evidence="3">Outer membrane lipoprotein-sorting protein</fullName>
    </submittedName>
</protein>
<dbReference type="SUPFAM" id="SSF89392">
    <property type="entry name" value="Prokaryotic lipoproteins and lipoprotein localization factors"/>
    <property type="match status" value="1"/>
</dbReference>